<evidence type="ECO:0000313" key="3">
    <source>
        <dbReference type="Proteomes" id="UP000315751"/>
    </source>
</evidence>
<keyword evidence="1" id="KW-0812">Transmembrane</keyword>
<evidence type="ECO:0000256" key="1">
    <source>
        <dbReference type="SAM" id="Phobius"/>
    </source>
</evidence>
<protein>
    <submittedName>
        <fullName evidence="2">Uncharacterized protein</fullName>
    </submittedName>
</protein>
<name>A0A560H6B5_9PROT</name>
<evidence type="ECO:0000313" key="2">
    <source>
        <dbReference type="EMBL" id="TWB41110.1"/>
    </source>
</evidence>
<reference evidence="2 3" key="1">
    <citation type="submission" date="2019-06" db="EMBL/GenBank/DDBJ databases">
        <title>Genomic Encyclopedia of Type Strains, Phase IV (KMG-V): Genome sequencing to study the core and pangenomes of soil and plant-associated prokaryotes.</title>
        <authorList>
            <person name="Whitman W."/>
        </authorList>
    </citation>
    <scope>NUCLEOTIDE SEQUENCE [LARGE SCALE GENOMIC DNA]</scope>
    <source>
        <strain evidence="2 3">BR 11622</strain>
    </source>
</reference>
<dbReference type="Proteomes" id="UP000315751">
    <property type="component" value="Unassembled WGS sequence"/>
</dbReference>
<keyword evidence="1" id="KW-1133">Transmembrane helix</keyword>
<sequence length="137" mass="15351">MDTLISMISNLGHTARLPRSRVFVSVIAVSVIGFIISYTLWFQVTDGISKEYDEVGPSKYVLVPFMAFMVLAFLYSATAMVFRTVFHTNGLRIVRNVRQQGIPTARLEAISQSEFSDGCTVLAWLAYLVGIYMLWVG</sequence>
<accession>A0A560H6B5</accession>
<organism evidence="2 3">
    <name type="scientific">Nitrospirillum amazonense</name>
    <dbReference type="NCBI Taxonomy" id="28077"/>
    <lineage>
        <taxon>Bacteria</taxon>
        <taxon>Pseudomonadati</taxon>
        <taxon>Pseudomonadota</taxon>
        <taxon>Alphaproteobacteria</taxon>
        <taxon>Rhodospirillales</taxon>
        <taxon>Azospirillaceae</taxon>
        <taxon>Nitrospirillum</taxon>
    </lineage>
</organism>
<feature type="transmembrane region" description="Helical" evidence="1">
    <location>
        <begin position="115"/>
        <end position="135"/>
    </location>
</feature>
<keyword evidence="1" id="KW-0472">Membrane</keyword>
<keyword evidence="3" id="KW-1185">Reference proteome</keyword>
<gene>
    <name evidence="2" type="ORF">FBZ90_108134</name>
</gene>
<feature type="transmembrane region" description="Helical" evidence="1">
    <location>
        <begin position="61"/>
        <end position="82"/>
    </location>
</feature>
<comment type="caution">
    <text evidence="2">The sequence shown here is derived from an EMBL/GenBank/DDBJ whole genome shotgun (WGS) entry which is preliminary data.</text>
</comment>
<proteinExistence type="predicted"/>
<dbReference type="AlphaFoldDB" id="A0A560H6B5"/>
<feature type="transmembrane region" description="Helical" evidence="1">
    <location>
        <begin position="21"/>
        <end position="41"/>
    </location>
</feature>
<dbReference type="EMBL" id="VITR01000008">
    <property type="protein sequence ID" value="TWB41110.1"/>
    <property type="molecule type" value="Genomic_DNA"/>
</dbReference>